<dbReference type="EMBL" id="CP100355">
    <property type="protein sequence ID" value="UTF52813.1"/>
    <property type="molecule type" value="Genomic_DNA"/>
</dbReference>
<protein>
    <submittedName>
        <fullName evidence="2">Uncharacterized protein</fullName>
    </submittedName>
</protein>
<organism evidence="2 3">
    <name type="scientific">Natronosalvus rutilus</name>
    <dbReference type="NCBI Taxonomy" id="2953753"/>
    <lineage>
        <taxon>Archaea</taxon>
        <taxon>Methanobacteriati</taxon>
        <taxon>Methanobacteriota</taxon>
        <taxon>Stenosarchaea group</taxon>
        <taxon>Halobacteria</taxon>
        <taxon>Halobacteriales</taxon>
        <taxon>Natrialbaceae</taxon>
        <taxon>Natronosalvus</taxon>
    </lineage>
</organism>
<feature type="region of interest" description="Disordered" evidence="1">
    <location>
        <begin position="28"/>
        <end position="56"/>
    </location>
</feature>
<dbReference type="AlphaFoldDB" id="A0A9E7SW24"/>
<evidence type="ECO:0000313" key="2">
    <source>
        <dbReference type="EMBL" id="UTF52813.1"/>
    </source>
</evidence>
<evidence type="ECO:0000256" key="1">
    <source>
        <dbReference type="SAM" id="MobiDB-lite"/>
    </source>
</evidence>
<feature type="region of interest" description="Disordered" evidence="1">
    <location>
        <begin position="145"/>
        <end position="167"/>
    </location>
</feature>
<gene>
    <name evidence="2" type="ORF">NGM29_13630</name>
</gene>
<dbReference type="KEGG" id="sawl:NGM29_13630"/>
<evidence type="ECO:0000313" key="3">
    <source>
        <dbReference type="Proteomes" id="UP001056855"/>
    </source>
</evidence>
<keyword evidence="3" id="KW-1185">Reference proteome</keyword>
<dbReference type="Proteomes" id="UP001056855">
    <property type="component" value="Chromosome"/>
</dbReference>
<dbReference type="GeneID" id="73291106"/>
<dbReference type="RefSeq" id="WP_254156875.1">
    <property type="nucleotide sequence ID" value="NZ_CP100355.1"/>
</dbReference>
<proteinExistence type="predicted"/>
<accession>A0A9E7SW24</accession>
<name>A0A9E7SW24_9EURY</name>
<reference evidence="2" key="1">
    <citation type="submission" date="2022-06" db="EMBL/GenBank/DDBJ databases">
        <title>Diverse halophilic archaea isolated from saline environments.</title>
        <authorList>
            <person name="Cui H.-L."/>
        </authorList>
    </citation>
    <scope>NUCLEOTIDE SEQUENCE</scope>
    <source>
        <strain evidence="2">WLHS1</strain>
    </source>
</reference>
<sequence length="167" mass="18377">MRRRQLLVNAGSVALGSTIAASGLAAAESGRRLPPNDNVSSVSIHPFSTPEPQEVSTGDWITHRLGWISPTKEELEDFLGKYEVRAWIDGEPIDDFDSYRGGINEEENGWTTYWRYTIPPRSPGEYEFKIEIEFNEDLDNGKNGAGDVITTAGTYEVSPGGGRGKGR</sequence>